<evidence type="ECO:0000256" key="1">
    <source>
        <dbReference type="SAM" id="SignalP"/>
    </source>
</evidence>
<sequence>MKKNTLSRRRFIGISAVATASALFLSKASFAASALMAALKPNSKINGVQIGVITYSFRSMPGTVEDLLKYCIECDINAIELMGEAAEAYAGAPKRESAESWDDFRPKLAAWRSSASMDKFKEIRKMFNDAGVSIYAWKPNALGAKNTDAEIDYAFNAGKMLGVTHLTVELPNDDALTQRLGDMAAKHKLMVGYHAHTQATPTLWDKALSQSKYNGINLDIGHYSSGTSSSPVPFIEKYHDRITSMHIKDRKFNNGPNAPWGQGDTPIKDVMQLMKTSKYKFPATIELEYNIPAGSDAVKEVKICRAYLADALK</sequence>
<dbReference type="Pfam" id="PF01261">
    <property type="entry name" value="AP_endonuc_2"/>
    <property type="match status" value="1"/>
</dbReference>
<feature type="domain" description="Xylose isomerase-like TIM barrel" evidence="2">
    <location>
        <begin position="179"/>
        <end position="302"/>
    </location>
</feature>
<dbReference type="PANTHER" id="PTHR12110">
    <property type="entry name" value="HYDROXYPYRUVATE ISOMERASE"/>
    <property type="match status" value="1"/>
</dbReference>
<comment type="caution">
    <text evidence="3">The sequence shown here is derived from an EMBL/GenBank/DDBJ whole genome shotgun (WGS) entry which is preliminary data.</text>
</comment>
<name>A0A563UDQ2_9SPHI</name>
<reference evidence="3 4" key="1">
    <citation type="submission" date="2019-07" db="EMBL/GenBank/DDBJ databases">
        <authorList>
            <person name="Kim J."/>
        </authorList>
    </citation>
    <scope>NUCLEOTIDE SEQUENCE [LARGE SCALE GENOMIC DNA]</scope>
    <source>
        <strain evidence="4">dk17</strain>
    </source>
</reference>
<dbReference type="OrthoDB" id="263912at2"/>
<feature type="signal peptide" evidence="1">
    <location>
        <begin position="1"/>
        <end position="31"/>
    </location>
</feature>
<dbReference type="RefSeq" id="WP_146381935.1">
    <property type="nucleotide sequence ID" value="NZ_VOEJ01000004.1"/>
</dbReference>
<dbReference type="InterPro" id="IPR013022">
    <property type="entry name" value="Xyl_isomerase-like_TIM-brl"/>
</dbReference>
<evidence type="ECO:0000313" key="3">
    <source>
        <dbReference type="EMBL" id="TWR29446.1"/>
    </source>
</evidence>
<evidence type="ECO:0000259" key="2">
    <source>
        <dbReference type="Pfam" id="PF01261"/>
    </source>
</evidence>
<dbReference type="Gene3D" id="3.20.20.150">
    <property type="entry name" value="Divalent-metal-dependent TIM barrel enzymes"/>
    <property type="match status" value="1"/>
</dbReference>
<dbReference type="Proteomes" id="UP000320042">
    <property type="component" value="Unassembled WGS sequence"/>
</dbReference>
<dbReference type="InterPro" id="IPR006311">
    <property type="entry name" value="TAT_signal"/>
</dbReference>
<protein>
    <submittedName>
        <fullName evidence="3">Sugar phosphate isomerase/epimerase</fullName>
    </submittedName>
</protein>
<keyword evidence="3" id="KW-0413">Isomerase</keyword>
<dbReference type="InterPro" id="IPR036237">
    <property type="entry name" value="Xyl_isomerase-like_sf"/>
</dbReference>
<dbReference type="InterPro" id="IPR050312">
    <property type="entry name" value="IolE/XylAMocC-like"/>
</dbReference>
<keyword evidence="4" id="KW-1185">Reference proteome</keyword>
<organism evidence="3 4">
    <name type="scientific">Mucilaginibacter pallidiroseus</name>
    <dbReference type="NCBI Taxonomy" id="2599295"/>
    <lineage>
        <taxon>Bacteria</taxon>
        <taxon>Pseudomonadati</taxon>
        <taxon>Bacteroidota</taxon>
        <taxon>Sphingobacteriia</taxon>
        <taxon>Sphingobacteriales</taxon>
        <taxon>Sphingobacteriaceae</taxon>
        <taxon>Mucilaginibacter</taxon>
    </lineage>
</organism>
<dbReference type="EMBL" id="VOEJ01000004">
    <property type="protein sequence ID" value="TWR29446.1"/>
    <property type="molecule type" value="Genomic_DNA"/>
</dbReference>
<evidence type="ECO:0000313" key="4">
    <source>
        <dbReference type="Proteomes" id="UP000320042"/>
    </source>
</evidence>
<dbReference type="GO" id="GO:0016853">
    <property type="term" value="F:isomerase activity"/>
    <property type="evidence" value="ECO:0007669"/>
    <property type="project" value="UniProtKB-KW"/>
</dbReference>
<proteinExistence type="predicted"/>
<gene>
    <name evidence="3" type="ORF">FPZ43_10880</name>
</gene>
<dbReference type="PROSITE" id="PS51318">
    <property type="entry name" value="TAT"/>
    <property type="match status" value="1"/>
</dbReference>
<dbReference type="AlphaFoldDB" id="A0A563UDQ2"/>
<accession>A0A563UDQ2</accession>
<dbReference type="PANTHER" id="PTHR12110:SF41">
    <property type="entry name" value="INOSOSE DEHYDRATASE"/>
    <property type="match status" value="1"/>
</dbReference>
<dbReference type="SUPFAM" id="SSF51658">
    <property type="entry name" value="Xylose isomerase-like"/>
    <property type="match status" value="1"/>
</dbReference>
<keyword evidence="1" id="KW-0732">Signal</keyword>
<feature type="chain" id="PRO_5021906806" evidence="1">
    <location>
        <begin position="32"/>
        <end position="313"/>
    </location>
</feature>